<dbReference type="OrthoDB" id="565387at2"/>
<dbReference type="Pfam" id="PF13358">
    <property type="entry name" value="DDE_3"/>
    <property type="match status" value="1"/>
</dbReference>
<feature type="domain" description="Tc1-like transposase DDE" evidence="1">
    <location>
        <begin position="20"/>
        <end position="121"/>
    </location>
</feature>
<dbReference type="STRING" id="1742972.COMA1_20031"/>
<evidence type="ECO:0000313" key="2">
    <source>
        <dbReference type="EMBL" id="CUS34925.1"/>
    </source>
</evidence>
<dbReference type="GO" id="GO:0003676">
    <property type="term" value="F:nucleic acid binding"/>
    <property type="evidence" value="ECO:0007669"/>
    <property type="project" value="InterPro"/>
</dbReference>
<gene>
    <name evidence="2" type="ORF">COMA1_20031</name>
</gene>
<keyword evidence="3" id="KW-1185">Reference proteome</keyword>
<dbReference type="AlphaFoldDB" id="A0A0S4LE43"/>
<dbReference type="RefSeq" id="WP_090747106.1">
    <property type="nucleotide sequence ID" value="NZ_CZQA01000008.1"/>
</dbReference>
<protein>
    <submittedName>
        <fullName evidence="2">Transposase</fullName>
    </submittedName>
</protein>
<evidence type="ECO:0000259" key="1">
    <source>
        <dbReference type="Pfam" id="PF13358"/>
    </source>
</evidence>
<dbReference type="EMBL" id="CZQA01000008">
    <property type="protein sequence ID" value="CUS34925.1"/>
    <property type="molecule type" value="Genomic_DNA"/>
</dbReference>
<dbReference type="PANTHER" id="PTHR46564">
    <property type="entry name" value="TRANSPOSASE"/>
    <property type="match status" value="1"/>
</dbReference>
<dbReference type="Proteomes" id="UP000199032">
    <property type="component" value="Unassembled WGS sequence"/>
</dbReference>
<sequence length="129" mass="14443">MRLRAFCELPLWVCAQGTARTSLIATRIGQDCAEPFLFEGTCDTEGFNSWLKTRLCLHLTHDHLGIMDNAAFHKSPETVQLIEGTGATLLFLPPYSPTLNPIEHDFAAIKNNREYDETASIDEIVSAYQ</sequence>
<organism evidence="2 3">
    <name type="scientific">Candidatus Nitrospira nitrosa</name>
    <dbReference type="NCBI Taxonomy" id="1742972"/>
    <lineage>
        <taxon>Bacteria</taxon>
        <taxon>Pseudomonadati</taxon>
        <taxon>Nitrospirota</taxon>
        <taxon>Nitrospiria</taxon>
        <taxon>Nitrospirales</taxon>
        <taxon>Nitrospiraceae</taxon>
        <taxon>Nitrospira</taxon>
    </lineage>
</organism>
<dbReference type="PANTHER" id="PTHR46564:SF1">
    <property type="entry name" value="TRANSPOSASE"/>
    <property type="match status" value="1"/>
</dbReference>
<dbReference type="Gene3D" id="3.30.420.10">
    <property type="entry name" value="Ribonuclease H-like superfamily/Ribonuclease H"/>
    <property type="match status" value="1"/>
</dbReference>
<name>A0A0S4LE43_9BACT</name>
<proteinExistence type="predicted"/>
<evidence type="ECO:0000313" key="3">
    <source>
        <dbReference type="Proteomes" id="UP000199032"/>
    </source>
</evidence>
<dbReference type="InterPro" id="IPR036397">
    <property type="entry name" value="RNaseH_sf"/>
</dbReference>
<reference evidence="2 3" key="1">
    <citation type="submission" date="2015-10" db="EMBL/GenBank/DDBJ databases">
        <authorList>
            <person name="Gilbert D.G."/>
        </authorList>
    </citation>
    <scope>NUCLEOTIDE SEQUENCE [LARGE SCALE GENOMIC DNA]</scope>
    <source>
        <strain evidence="2">COMA1</strain>
    </source>
</reference>
<dbReference type="InterPro" id="IPR038717">
    <property type="entry name" value="Tc1-like_DDE_dom"/>
</dbReference>
<accession>A0A0S4LE43</accession>